<feature type="non-terminal residue" evidence="2">
    <location>
        <position position="1"/>
    </location>
</feature>
<evidence type="ECO:0000313" key="2">
    <source>
        <dbReference type="EMBL" id="GMI19237.1"/>
    </source>
</evidence>
<name>A0ABQ6M4C7_9STRA</name>
<evidence type="ECO:0000256" key="1">
    <source>
        <dbReference type="SAM" id="Phobius"/>
    </source>
</evidence>
<dbReference type="EMBL" id="BRYB01001150">
    <property type="protein sequence ID" value="GMI19237.1"/>
    <property type="molecule type" value="Genomic_DNA"/>
</dbReference>
<feature type="transmembrane region" description="Helical" evidence="1">
    <location>
        <begin position="678"/>
        <end position="702"/>
    </location>
</feature>
<dbReference type="InterPro" id="IPR051213">
    <property type="entry name" value="START_lipid_transfer"/>
</dbReference>
<comment type="caution">
    <text evidence="2">The sequence shown here is derived from an EMBL/GenBank/DDBJ whole genome shotgun (WGS) entry which is preliminary data.</text>
</comment>
<protein>
    <recommendedName>
        <fullName evidence="4">Transmembrane protein</fullName>
    </recommendedName>
</protein>
<feature type="transmembrane region" description="Helical" evidence="1">
    <location>
        <begin position="809"/>
        <end position="831"/>
    </location>
</feature>
<reference evidence="2 3" key="1">
    <citation type="journal article" date="2023" name="Commun. Biol.">
        <title>Genome analysis of Parmales, the sister group of diatoms, reveals the evolutionary specialization of diatoms from phago-mixotrophs to photoautotrophs.</title>
        <authorList>
            <person name="Ban H."/>
            <person name="Sato S."/>
            <person name="Yoshikawa S."/>
            <person name="Yamada K."/>
            <person name="Nakamura Y."/>
            <person name="Ichinomiya M."/>
            <person name="Sato N."/>
            <person name="Blanc-Mathieu R."/>
            <person name="Endo H."/>
            <person name="Kuwata A."/>
            <person name="Ogata H."/>
        </authorList>
    </citation>
    <scope>NUCLEOTIDE SEQUENCE [LARGE SCALE GENOMIC DNA]</scope>
</reference>
<gene>
    <name evidence="2" type="ORF">TeGR_g13668</name>
</gene>
<dbReference type="PANTHER" id="PTHR19308:SF14">
    <property type="entry name" value="START DOMAIN-CONTAINING PROTEIN"/>
    <property type="match status" value="1"/>
</dbReference>
<keyword evidence="1" id="KW-0472">Membrane</keyword>
<keyword evidence="3" id="KW-1185">Reference proteome</keyword>
<keyword evidence="1" id="KW-1133">Transmembrane helix</keyword>
<organism evidence="2 3">
    <name type="scientific">Tetraparma gracilis</name>
    <dbReference type="NCBI Taxonomy" id="2962635"/>
    <lineage>
        <taxon>Eukaryota</taxon>
        <taxon>Sar</taxon>
        <taxon>Stramenopiles</taxon>
        <taxon>Ochrophyta</taxon>
        <taxon>Bolidophyceae</taxon>
        <taxon>Parmales</taxon>
        <taxon>Triparmaceae</taxon>
        <taxon>Tetraparma</taxon>
    </lineage>
</organism>
<feature type="transmembrane region" description="Helical" evidence="1">
    <location>
        <begin position="774"/>
        <end position="794"/>
    </location>
</feature>
<accession>A0ABQ6M4C7</accession>
<dbReference type="PANTHER" id="PTHR19308">
    <property type="entry name" value="PHOSPHATIDYLCHOLINE TRANSFER PROTEIN"/>
    <property type="match status" value="1"/>
</dbReference>
<dbReference type="Proteomes" id="UP001165060">
    <property type="component" value="Unassembled WGS sequence"/>
</dbReference>
<sequence>SVEVDDAILKGLAEYFETSTTATSKEENELIDEVVGYEEQDWERIRGTVLEPVEYFQVLAKPTSMFGKNTSKSSVGADSDESVEGAWGKATVNIDISADRCLAFFWHHMSSESNAKFEKNNGRLLRMQVDVPDSHTTFTVTSAKSPFPGVDNRVYASKWSWRREENGAFVAGFTFKGSNECLCFEDMTGDLIFVFEALPDSTKVDYGANLKVVRAKSTGVLRFKPTNDDAQCEVTLVQHLDAAGFVPKRVVVAMIPQALSGVGEMRELFQRDDNIDGAKRSELAGIINDRPQVYTDDELDILDFMTDTLGMLKEEKFEKLESPDHFVHMSSVFKEESSSGILRATTTVDAPIAEVAAWEMAKMSRENLKVHVQDGGLDRDIVKINDHQNIYHVVYDFSIPTFLPRQWVNKLIWKWAADKKELTVVGDDVVYDGFPEREEYLRASSTVVVKYKQEAKVGEIPQTKVTYTQQVDLGGRIPKWVQNRQGVGQLMYLSTMRKRFDQSPAIETVSNLRLVTMIQNHDEPYTEKEEAILRDGASRLSKFDTTAKSRELKMLSRTTKAKLAYEAKDNYAYVWFRPMMDTIAQRLLESVGWGLKMRLYTGAGLSTMDLISDVFMIYTMKGDDGFSKVALGSIIVSALTTGFSAATISFDFDVNPKRRRDEPDFYGYIPDAASSRTLIFLCMIINCALLLLVRSVSMALLAMVGSKWVLAYLVSDMGLYFVYKILRRDLWHWVALEGAASVVESVLERFVVKVLVDFTGVVQFRGAGEMGASYFTFNMIMALAASFVATRVYYASLDEPEDAVMDESVAWTIVGGLSGLGVSFFACFLLLMKPAYRRTFFSTQTGYAWVQSYFVSGQTDEVKKRIFEHNKKQWGGIRDDVKAWTVENWERWEEETPAWFGDAWKAGVDDDMIPPESLRKLNGGGSARRRSSLGGVLGVSARVAPVGGGDLQ</sequence>
<dbReference type="SUPFAM" id="SSF55961">
    <property type="entry name" value="Bet v1-like"/>
    <property type="match status" value="2"/>
</dbReference>
<dbReference type="InterPro" id="IPR023393">
    <property type="entry name" value="START-like_dom_sf"/>
</dbReference>
<evidence type="ECO:0008006" key="4">
    <source>
        <dbReference type="Google" id="ProtNLM"/>
    </source>
</evidence>
<proteinExistence type="predicted"/>
<evidence type="ECO:0000313" key="3">
    <source>
        <dbReference type="Proteomes" id="UP001165060"/>
    </source>
</evidence>
<feature type="transmembrane region" description="Helical" evidence="1">
    <location>
        <begin position="708"/>
        <end position="726"/>
    </location>
</feature>
<dbReference type="Gene3D" id="3.30.530.20">
    <property type="match status" value="2"/>
</dbReference>
<keyword evidence="1" id="KW-0812">Transmembrane</keyword>
<feature type="transmembrane region" description="Helical" evidence="1">
    <location>
        <begin position="629"/>
        <end position="650"/>
    </location>
</feature>